<feature type="region of interest" description="Disordered" evidence="1">
    <location>
        <begin position="143"/>
        <end position="166"/>
    </location>
</feature>
<proteinExistence type="predicted"/>
<keyword evidence="3" id="KW-1185">Reference proteome</keyword>
<evidence type="ECO:0000313" key="2">
    <source>
        <dbReference type="Ensembl" id="ENSSCAP00000023171.1"/>
    </source>
</evidence>
<feature type="compositionally biased region" description="Basic residues" evidence="1">
    <location>
        <begin position="39"/>
        <end position="63"/>
    </location>
</feature>
<evidence type="ECO:0000256" key="1">
    <source>
        <dbReference type="SAM" id="MobiDB-lite"/>
    </source>
</evidence>
<dbReference type="Proteomes" id="UP000694409">
    <property type="component" value="Unassembled WGS sequence"/>
</dbReference>
<organism evidence="2 3">
    <name type="scientific">Serinus canaria</name>
    <name type="common">Island canary</name>
    <name type="synonym">Fringilla canaria</name>
    <dbReference type="NCBI Taxonomy" id="9135"/>
    <lineage>
        <taxon>Eukaryota</taxon>
        <taxon>Metazoa</taxon>
        <taxon>Chordata</taxon>
        <taxon>Craniata</taxon>
        <taxon>Vertebrata</taxon>
        <taxon>Euteleostomi</taxon>
        <taxon>Archelosauria</taxon>
        <taxon>Archosauria</taxon>
        <taxon>Dinosauria</taxon>
        <taxon>Saurischia</taxon>
        <taxon>Theropoda</taxon>
        <taxon>Coelurosauria</taxon>
        <taxon>Aves</taxon>
        <taxon>Neognathae</taxon>
        <taxon>Neoaves</taxon>
        <taxon>Telluraves</taxon>
        <taxon>Australaves</taxon>
        <taxon>Passeriformes</taxon>
        <taxon>Passeroidea</taxon>
        <taxon>Fringillidae</taxon>
        <taxon>Carduelinae</taxon>
        <taxon>Serinus</taxon>
    </lineage>
</organism>
<sequence>MWLEMWGRTRDGHGAGHRSGQGAGHGPRDRAGDGAKPGAGHKTRYGAGHKTRYGAKHRARHRAGCAAGNGEGLGLGQEMGQQYRREGRMREPSGLGAPGALQGWGQMWGSPQHCGCSSIAPGDTPLHGLCRWAGGEEALYGGASGLHGLGSAGQSATETPLGAGRS</sequence>
<reference evidence="2" key="1">
    <citation type="submission" date="2025-08" db="UniProtKB">
        <authorList>
            <consortium name="Ensembl"/>
        </authorList>
    </citation>
    <scope>IDENTIFICATION</scope>
</reference>
<evidence type="ECO:0000313" key="3">
    <source>
        <dbReference type="Proteomes" id="UP000694409"/>
    </source>
</evidence>
<dbReference type="AlphaFoldDB" id="A0A8C9NWN4"/>
<feature type="region of interest" description="Disordered" evidence="1">
    <location>
        <begin position="1"/>
        <end position="101"/>
    </location>
</feature>
<dbReference type="Ensembl" id="ENSSCAT00000025805.1">
    <property type="protein sequence ID" value="ENSSCAP00000023171.1"/>
    <property type="gene ID" value="ENSSCAG00000016608.1"/>
</dbReference>
<feature type="compositionally biased region" description="Gly residues" evidence="1">
    <location>
        <begin position="67"/>
        <end position="77"/>
    </location>
</feature>
<accession>A0A8C9NWN4</accession>
<name>A0A8C9NWN4_SERCA</name>
<protein>
    <submittedName>
        <fullName evidence="2">Uncharacterized protein</fullName>
    </submittedName>
</protein>
<reference evidence="2" key="2">
    <citation type="submission" date="2025-09" db="UniProtKB">
        <authorList>
            <consortium name="Ensembl"/>
        </authorList>
    </citation>
    <scope>IDENTIFICATION</scope>
</reference>